<evidence type="ECO:0000256" key="1">
    <source>
        <dbReference type="SAM" id="MobiDB-lite"/>
    </source>
</evidence>
<dbReference type="InParanoid" id="A0A2J7PVZ6"/>
<feature type="transmembrane region" description="Helical" evidence="2">
    <location>
        <begin position="172"/>
        <end position="195"/>
    </location>
</feature>
<keyword evidence="4" id="KW-1185">Reference proteome</keyword>
<feature type="compositionally biased region" description="Polar residues" evidence="1">
    <location>
        <begin position="208"/>
        <end position="224"/>
    </location>
</feature>
<evidence type="ECO:0000313" key="3">
    <source>
        <dbReference type="EMBL" id="PNF20499.1"/>
    </source>
</evidence>
<keyword evidence="2" id="KW-0812">Transmembrane</keyword>
<evidence type="ECO:0000313" key="4">
    <source>
        <dbReference type="Proteomes" id="UP000235965"/>
    </source>
</evidence>
<organism evidence="3 4">
    <name type="scientific">Cryptotermes secundus</name>
    <dbReference type="NCBI Taxonomy" id="105785"/>
    <lineage>
        <taxon>Eukaryota</taxon>
        <taxon>Metazoa</taxon>
        <taxon>Ecdysozoa</taxon>
        <taxon>Arthropoda</taxon>
        <taxon>Hexapoda</taxon>
        <taxon>Insecta</taxon>
        <taxon>Pterygota</taxon>
        <taxon>Neoptera</taxon>
        <taxon>Polyneoptera</taxon>
        <taxon>Dictyoptera</taxon>
        <taxon>Blattodea</taxon>
        <taxon>Blattoidea</taxon>
        <taxon>Termitoidae</taxon>
        <taxon>Kalotermitidae</taxon>
        <taxon>Cryptotermitinae</taxon>
        <taxon>Cryptotermes</taxon>
    </lineage>
</organism>
<evidence type="ECO:0000256" key="2">
    <source>
        <dbReference type="SAM" id="Phobius"/>
    </source>
</evidence>
<comment type="caution">
    <text evidence="3">The sequence shown here is derived from an EMBL/GenBank/DDBJ whole genome shotgun (WGS) entry which is preliminary data.</text>
</comment>
<reference evidence="3 4" key="1">
    <citation type="submission" date="2017-12" db="EMBL/GenBank/DDBJ databases">
        <title>Hemimetabolous genomes reveal molecular basis of termite eusociality.</title>
        <authorList>
            <person name="Harrison M.C."/>
            <person name="Jongepier E."/>
            <person name="Robertson H.M."/>
            <person name="Arning N."/>
            <person name="Bitard-Feildel T."/>
            <person name="Chao H."/>
            <person name="Childers C.P."/>
            <person name="Dinh H."/>
            <person name="Doddapaneni H."/>
            <person name="Dugan S."/>
            <person name="Gowin J."/>
            <person name="Greiner C."/>
            <person name="Han Y."/>
            <person name="Hu H."/>
            <person name="Hughes D.S.T."/>
            <person name="Huylmans A.-K."/>
            <person name="Kemena C."/>
            <person name="Kremer L.P.M."/>
            <person name="Lee S.L."/>
            <person name="Lopez-Ezquerra A."/>
            <person name="Mallet L."/>
            <person name="Monroy-Kuhn J.M."/>
            <person name="Moser A."/>
            <person name="Murali S.C."/>
            <person name="Muzny D.M."/>
            <person name="Otani S."/>
            <person name="Piulachs M.-D."/>
            <person name="Poelchau M."/>
            <person name="Qu J."/>
            <person name="Schaub F."/>
            <person name="Wada-Katsumata A."/>
            <person name="Worley K.C."/>
            <person name="Xie Q."/>
            <person name="Ylla G."/>
            <person name="Poulsen M."/>
            <person name="Gibbs R.A."/>
            <person name="Schal C."/>
            <person name="Richards S."/>
            <person name="Belles X."/>
            <person name="Korb J."/>
            <person name="Bornberg-Bauer E."/>
        </authorList>
    </citation>
    <scope>NUCLEOTIDE SEQUENCE [LARGE SCALE GENOMIC DNA]</scope>
    <source>
        <tissue evidence="3">Whole body</tissue>
    </source>
</reference>
<feature type="compositionally biased region" description="Basic residues" evidence="1">
    <location>
        <begin position="31"/>
        <end position="41"/>
    </location>
</feature>
<feature type="region of interest" description="Disordered" evidence="1">
    <location>
        <begin position="206"/>
        <end position="237"/>
    </location>
</feature>
<keyword evidence="2" id="KW-1133">Transmembrane helix</keyword>
<keyword evidence="2" id="KW-0472">Membrane</keyword>
<accession>A0A2J7PVZ6</accession>
<proteinExistence type="predicted"/>
<dbReference type="OrthoDB" id="7683804at2759"/>
<name>A0A2J7PVZ6_9NEOP</name>
<dbReference type="Proteomes" id="UP000235965">
    <property type="component" value="Unassembled WGS sequence"/>
</dbReference>
<sequence length="299" mass="32996">MHFWIDKRSQTCGFSGRHRVPASLSAGSCGHHQRRQRRLSRGKPMVTPVHRFQPIESVAGGGGGFGGQHGPRRFQQHHLQPHHHNHRQHQHYFPPAYSGVRPTGAHVVEFDSSVYLDPIDGVGDTNAPNNNHQLEPQLMTVGCMKCGMWTSFALGALFIGGAKFYLDEQRHGLEVLVFSTVMVVVLLFFCILSMCRSKETRDRMAAAVTSSQAPHSVNSHQEQTQVHEMETASSEDTGLGQIVDQSSTVVLTPTSGLPQASDLPPPYDIAIQLPHQMQNIETVQVDDESPPPSYDKAVS</sequence>
<feature type="region of interest" description="Disordered" evidence="1">
    <location>
        <begin position="24"/>
        <end position="45"/>
    </location>
</feature>
<dbReference type="EMBL" id="NEVH01020940">
    <property type="protein sequence ID" value="PNF20499.1"/>
    <property type="molecule type" value="Genomic_DNA"/>
</dbReference>
<gene>
    <name evidence="3" type="ORF">B7P43_G06271</name>
</gene>
<feature type="transmembrane region" description="Helical" evidence="2">
    <location>
        <begin position="146"/>
        <end position="166"/>
    </location>
</feature>
<dbReference type="AlphaFoldDB" id="A0A2J7PVZ6"/>
<protein>
    <submittedName>
        <fullName evidence="3">Uncharacterized protein</fullName>
    </submittedName>
</protein>